<dbReference type="SUPFAM" id="SSF53335">
    <property type="entry name" value="S-adenosyl-L-methionine-dependent methyltransferases"/>
    <property type="match status" value="1"/>
</dbReference>
<dbReference type="KEGG" id="rsz:108855334"/>
<organism evidence="7 8">
    <name type="scientific">Raphanus sativus</name>
    <name type="common">Radish</name>
    <name type="synonym">Raphanus raphanistrum var. sativus</name>
    <dbReference type="NCBI Taxonomy" id="3726"/>
    <lineage>
        <taxon>Eukaryota</taxon>
        <taxon>Viridiplantae</taxon>
        <taxon>Streptophyta</taxon>
        <taxon>Embryophyta</taxon>
        <taxon>Tracheophyta</taxon>
        <taxon>Spermatophyta</taxon>
        <taxon>Magnoliopsida</taxon>
        <taxon>eudicotyledons</taxon>
        <taxon>Gunneridae</taxon>
        <taxon>Pentapetalae</taxon>
        <taxon>rosids</taxon>
        <taxon>malvids</taxon>
        <taxon>Brassicales</taxon>
        <taxon>Brassicaceae</taxon>
        <taxon>Brassiceae</taxon>
        <taxon>Raphanus</taxon>
    </lineage>
</organism>
<dbReference type="InterPro" id="IPR012967">
    <property type="entry name" value="COMT_dimerisation"/>
</dbReference>
<dbReference type="PROSITE" id="PS51683">
    <property type="entry name" value="SAM_OMT_II"/>
    <property type="match status" value="1"/>
</dbReference>
<evidence type="ECO:0000313" key="7">
    <source>
        <dbReference type="Proteomes" id="UP000504610"/>
    </source>
</evidence>
<proteinExistence type="predicted"/>
<reference evidence="7" key="1">
    <citation type="journal article" date="2019" name="Database">
        <title>The radish genome database (RadishGD): an integrated information resource for radish genomics.</title>
        <authorList>
            <person name="Yu H.J."/>
            <person name="Baek S."/>
            <person name="Lee Y.J."/>
            <person name="Cho A."/>
            <person name="Mun J.H."/>
        </authorList>
    </citation>
    <scope>NUCLEOTIDE SEQUENCE [LARGE SCALE GENOMIC DNA]</scope>
    <source>
        <strain evidence="7">cv. WK10039</strain>
    </source>
</reference>
<dbReference type="PIRSF" id="PIRSF005739">
    <property type="entry name" value="O-mtase"/>
    <property type="match status" value="1"/>
</dbReference>
<name>A0A6J0NKK8_RAPSA</name>
<dbReference type="PANTHER" id="PTHR11746">
    <property type="entry name" value="O-METHYLTRANSFERASE"/>
    <property type="match status" value="1"/>
</dbReference>
<keyword evidence="2" id="KW-0808">Transferase</keyword>
<feature type="active site" description="Proton acceptor" evidence="4">
    <location>
        <position position="273"/>
    </location>
</feature>
<dbReference type="InterPro" id="IPR001077">
    <property type="entry name" value="COMT_C"/>
</dbReference>
<feature type="domain" description="O-methyltransferase C-terminal" evidence="5">
    <location>
        <begin position="144"/>
        <end position="349"/>
    </location>
</feature>
<keyword evidence="7" id="KW-1185">Reference proteome</keyword>
<dbReference type="Proteomes" id="UP000504610">
    <property type="component" value="Chromosome 4"/>
</dbReference>
<gene>
    <name evidence="8" type="primary">LOC108855334</name>
</gene>
<dbReference type="AlphaFoldDB" id="A0A6J0NKK8"/>
<protein>
    <submittedName>
        <fullName evidence="8">Flavone 3'-O-methyltransferase 1</fullName>
    </submittedName>
</protein>
<accession>A0A6J0NKK8</accession>
<evidence type="ECO:0000313" key="8">
    <source>
        <dbReference type="RefSeq" id="XP_018484631.1"/>
    </source>
</evidence>
<evidence type="ECO:0000256" key="2">
    <source>
        <dbReference type="ARBA" id="ARBA00022679"/>
    </source>
</evidence>
<dbReference type="Pfam" id="PF08100">
    <property type="entry name" value="Dimerisation"/>
    <property type="match status" value="1"/>
</dbReference>
<evidence type="ECO:0000256" key="4">
    <source>
        <dbReference type="PIRSR" id="PIRSR005739-1"/>
    </source>
</evidence>
<dbReference type="InterPro" id="IPR036390">
    <property type="entry name" value="WH_DNA-bd_sf"/>
</dbReference>
<dbReference type="GO" id="GO:0032259">
    <property type="term" value="P:methylation"/>
    <property type="evidence" value="ECO:0007669"/>
    <property type="project" value="UniProtKB-KW"/>
</dbReference>
<dbReference type="FunFam" id="3.40.50.150:FF:000061">
    <property type="entry name" value="Caffeic acid O-methyltransferase"/>
    <property type="match status" value="1"/>
</dbReference>
<keyword evidence="3" id="KW-0949">S-adenosyl-L-methionine</keyword>
<dbReference type="FunFam" id="1.10.10.10:FF:000357">
    <property type="entry name" value="Caffeic acid 3-O-methyltransferase"/>
    <property type="match status" value="1"/>
</dbReference>
<dbReference type="InterPro" id="IPR029063">
    <property type="entry name" value="SAM-dependent_MTases_sf"/>
</dbReference>
<dbReference type="GO" id="GO:0008171">
    <property type="term" value="F:O-methyltransferase activity"/>
    <property type="evidence" value="ECO:0007669"/>
    <property type="project" value="InterPro"/>
</dbReference>
<dbReference type="InterPro" id="IPR036388">
    <property type="entry name" value="WH-like_DNA-bd_sf"/>
</dbReference>
<reference evidence="8" key="2">
    <citation type="submission" date="2025-08" db="UniProtKB">
        <authorList>
            <consortium name="RefSeq"/>
        </authorList>
    </citation>
    <scope>IDENTIFICATION</scope>
    <source>
        <tissue evidence="8">Leaf</tissue>
    </source>
</reference>
<keyword evidence="1" id="KW-0489">Methyltransferase</keyword>
<dbReference type="OrthoDB" id="1606438at2759"/>
<evidence type="ECO:0000256" key="1">
    <source>
        <dbReference type="ARBA" id="ARBA00022603"/>
    </source>
</evidence>
<sequence length="369" mass="40599">MMGSSAEIPITPAIISDEEANLFAMQLATATVLPMVLTSALELNLLEIISKNADLPGGQLSSAEITSYLPTKNPDAPVMVDRILRLLASYSILTCSVRKLLDGGGVERLYGLAPVCKYLTKNEDGVSLAALCLLNRDRVTTESWYHLKDAVLEGGIPFERAFGMDPFEYQGTDPRFNNVFNTAMSNHTTIVMTKILETYKGFEGLSSLVDVGGGIGVTLRMILSKHPHIKGILYDLPHVIEEAVSYPGIEHVGGDMFVNVPKADAIFMKWICHDWSDQHCLKLLKNCYEALPDNGKVIVAEFILPVVPDSSLMTKEVVHMDCLMLAHNPGGKERTEKEFEALAKDSGFQGFQVVCRAHGTHIMEFLKKI</sequence>
<dbReference type="Pfam" id="PF00891">
    <property type="entry name" value="Methyltransf_2"/>
    <property type="match status" value="1"/>
</dbReference>
<evidence type="ECO:0000256" key="3">
    <source>
        <dbReference type="ARBA" id="ARBA00022691"/>
    </source>
</evidence>
<dbReference type="Gene3D" id="1.10.10.10">
    <property type="entry name" value="Winged helix-like DNA-binding domain superfamily/Winged helix DNA-binding domain"/>
    <property type="match status" value="1"/>
</dbReference>
<evidence type="ECO:0000259" key="6">
    <source>
        <dbReference type="Pfam" id="PF08100"/>
    </source>
</evidence>
<feature type="domain" description="O-methyltransferase dimerisation" evidence="6">
    <location>
        <begin position="25"/>
        <end position="121"/>
    </location>
</feature>
<evidence type="ECO:0000259" key="5">
    <source>
        <dbReference type="Pfam" id="PF00891"/>
    </source>
</evidence>
<dbReference type="RefSeq" id="XP_018484631.1">
    <property type="nucleotide sequence ID" value="XM_018629129.2"/>
</dbReference>
<dbReference type="GeneID" id="108855334"/>
<dbReference type="Gene3D" id="3.40.50.150">
    <property type="entry name" value="Vaccinia Virus protein VP39"/>
    <property type="match status" value="1"/>
</dbReference>
<dbReference type="InterPro" id="IPR016461">
    <property type="entry name" value="COMT-like"/>
</dbReference>
<dbReference type="GO" id="GO:0046983">
    <property type="term" value="F:protein dimerization activity"/>
    <property type="evidence" value="ECO:0007669"/>
    <property type="project" value="InterPro"/>
</dbReference>
<dbReference type="SUPFAM" id="SSF46785">
    <property type="entry name" value="Winged helix' DNA-binding domain"/>
    <property type="match status" value="1"/>
</dbReference>